<proteinExistence type="predicted"/>
<protein>
    <submittedName>
        <fullName evidence="1">Uncharacterized protein</fullName>
    </submittedName>
</protein>
<keyword evidence="2" id="KW-1185">Reference proteome</keyword>
<dbReference type="EMBL" id="KZ346713">
    <property type="protein sequence ID" value="PIO69294.1"/>
    <property type="molecule type" value="Genomic_DNA"/>
</dbReference>
<dbReference type="AlphaFoldDB" id="A0A2G9UGD6"/>
<gene>
    <name evidence="1" type="ORF">TELCIR_08884</name>
</gene>
<name>A0A2G9UGD6_TELCI</name>
<sequence>MMTPSSIGSNHLEAAPFLFDEDHLWDSASPAGNLDKFPFSRGKKAYVHLKVKPVFEGWGNLLKSLWV</sequence>
<evidence type="ECO:0000313" key="1">
    <source>
        <dbReference type="EMBL" id="PIO69294.1"/>
    </source>
</evidence>
<reference evidence="1 2" key="1">
    <citation type="submission" date="2015-09" db="EMBL/GenBank/DDBJ databases">
        <title>Draft genome of the parasitic nematode Teladorsagia circumcincta isolate WARC Sus (inbred).</title>
        <authorList>
            <person name="Mitreva M."/>
        </authorList>
    </citation>
    <scope>NUCLEOTIDE SEQUENCE [LARGE SCALE GENOMIC DNA]</scope>
    <source>
        <strain evidence="1 2">S</strain>
    </source>
</reference>
<organism evidence="1 2">
    <name type="scientific">Teladorsagia circumcincta</name>
    <name type="common">Brown stomach worm</name>
    <name type="synonym">Ostertagia circumcincta</name>
    <dbReference type="NCBI Taxonomy" id="45464"/>
    <lineage>
        <taxon>Eukaryota</taxon>
        <taxon>Metazoa</taxon>
        <taxon>Ecdysozoa</taxon>
        <taxon>Nematoda</taxon>
        <taxon>Chromadorea</taxon>
        <taxon>Rhabditida</taxon>
        <taxon>Rhabditina</taxon>
        <taxon>Rhabditomorpha</taxon>
        <taxon>Strongyloidea</taxon>
        <taxon>Trichostrongylidae</taxon>
        <taxon>Teladorsagia</taxon>
    </lineage>
</organism>
<dbReference type="Proteomes" id="UP000230423">
    <property type="component" value="Unassembled WGS sequence"/>
</dbReference>
<evidence type="ECO:0000313" key="2">
    <source>
        <dbReference type="Proteomes" id="UP000230423"/>
    </source>
</evidence>
<accession>A0A2G9UGD6</accession>